<feature type="region of interest" description="Disordered" evidence="1">
    <location>
        <begin position="75"/>
        <end position="124"/>
    </location>
</feature>
<feature type="region of interest" description="Disordered" evidence="1">
    <location>
        <begin position="24"/>
        <end position="43"/>
    </location>
</feature>
<reference evidence="4" key="1">
    <citation type="journal article" date="2019" name="Int. J. Syst. Evol. Microbiol.">
        <title>The Global Catalogue of Microorganisms (GCM) 10K type strain sequencing project: providing services to taxonomists for standard genome sequencing and annotation.</title>
        <authorList>
            <consortium name="The Broad Institute Genomics Platform"/>
            <consortium name="The Broad Institute Genome Sequencing Center for Infectious Disease"/>
            <person name="Wu L."/>
            <person name="Ma J."/>
        </authorList>
    </citation>
    <scope>NUCLEOTIDE SEQUENCE [LARGE SCALE GENOMIC DNA]</scope>
    <source>
        <strain evidence="4">JCM 9458</strain>
    </source>
</reference>
<proteinExistence type="predicted"/>
<dbReference type="EMBL" id="BAAAYN010000017">
    <property type="protein sequence ID" value="GAA3386745.1"/>
    <property type="molecule type" value="Genomic_DNA"/>
</dbReference>
<dbReference type="RefSeq" id="WP_345728356.1">
    <property type="nucleotide sequence ID" value="NZ_BAAAYN010000017.1"/>
</dbReference>
<sequence length="204" mass="21375">MRLKLGVVVGAFTVLALAGGGSAAWASDGGGPTHNRSSEPGKASLVAVTEGGEAPFTQEKAEQFAKCMRANGLPGFETPKVNPPRGDEPGRVESILPKDVDPETARKATEKCAPAAPAKPKLSASEVKKLKRYAQCMRENGVENFPTPRADGSLRLPEGIDPKGSEFQAAEEACEKYAPARRSKRVHSSSGGETVRHAGVPSNA</sequence>
<evidence type="ECO:0000313" key="4">
    <source>
        <dbReference type="Proteomes" id="UP001501676"/>
    </source>
</evidence>
<evidence type="ECO:0000313" key="3">
    <source>
        <dbReference type="EMBL" id="GAA3386745.1"/>
    </source>
</evidence>
<dbReference type="Proteomes" id="UP001501676">
    <property type="component" value="Unassembled WGS sequence"/>
</dbReference>
<feature type="compositionally biased region" description="Basic and acidic residues" evidence="1">
    <location>
        <begin position="85"/>
        <end position="110"/>
    </location>
</feature>
<gene>
    <name evidence="3" type="ORF">GCM10020369_26510</name>
</gene>
<organism evidence="3 4">
    <name type="scientific">Cryptosporangium minutisporangium</name>
    <dbReference type="NCBI Taxonomy" id="113569"/>
    <lineage>
        <taxon>Bacteria</taxon>
        <taxon>Bacillati</taxon>
        <taxon>Actinomycetota</taxon>
        <taxon>Actinomycetes</taxon>
        <taxon>Cryptosporangiales</taxon>
        <taxon>Cryptosporangiaceae</taxon>
        <taxon>Cryptosporangium</taxon>
    </lineage>
</organism>
<comment type="caution">
    <text evidence="3">The sequence shown here is derived from an EMBL/GenBank/DDBJ whole genome shotgun (WGS) entry which is preliminary data.</text>
</comment>
<name>A0ABP6SW81_9ACTN</name>
<feature type="compositionally biased region" description="Low complexity" evidence="1">
    <location>
        <begin position="111"/>
        <end position="124"/>
    </location>
</feature>
<feature type="region of interest" description="Disordered" evidence="1">
    <location>
        <begin position="142"/>
        <end position="162"/>
    </location>
</feature>
<feature type="chain" id="PRO_5047515815" evidence="2">
    <location>
        <begin position="27"/>
        <end position="204"/>
    </location>
</feature>
<evidence type="ECO:0000256" key="1">
    <source>
        <dbReference type="SAM" id="MobiDB-lite"/>
    </source>
</evidence>
<feature type="region of interest" description="Disordered" evidence="1">
    <location>
        <begin position="175"/>
        <end position="204"/>
    </location>
</feature>
<feature type="signal peptide" evidence="2">
    <location>
        <begin position="1"/>
        <end position="26"/>
    </location>
</feature>
<keyword evidence="4" id="KW-1185">Reference proteome</keyword>
<protein>
    <submittedName>
        <fullName evidence="3">Uncharacterized protein</fullName>
    </submittedName>
</protein>
<keyword evidence="2" id="KW-0732">Signal</keyword>
<accession>A0ABP6SW81</accession>
<evidence type="ECO:0000256" key="2">
    <source>
        <dbReference type="SAM" id="SignalP"/>
    </source>
</evidence>